<dbReference type="EMBL" id="SDOV01000009">
    <property type="protein sequence ID" value="KAH7636873.1"/>
    <property type="molecule type" value="Genomic_DNA"/>
</dbReference>
<comment type="caution">
    <text evidence="1">The sequence shown here is derived from an EMBL/GenBank/DDBJ whole genome shotgun (WGS) entry which is preliminary data.</text>
</comment>
<proteinExistence type="predicted"/>
<reference evidence="1" key="2">
    <citation type="journal article" date="2021" name="World Allergy Organ. J.">
        <title>Chromosome-level assembly of Dermatophagoides farinae genome and transcriptome reveals two novel allergens Der f 37 and Der f 39.</title>
        <authorList>
            <person name="Chen J."/>
            <person name="Cai Z."/>
            <person name="Fan D."/>
            <person name="Hu J."/>
            <person name="Hou Y."/>
            <person name="He Y."/>
            <person name="Zhang Z."/>
            <person name="Zhao Z."/>
            <person name="Gao P."/>
            <person name="Hu W."/>
            <person name="Sun J."/>
            <person name="Li J."/>
            <person name="Ji K."/>
        </authorList>
    </citation>
    <scope>NUCLEOTIDE SEQUENCE</scope>
    <source>
        <strain evidence="1">JKM2019</strain>
    </source>
</reference>
<dbReference type="AlphaFoldDB" id="A0A9D4NRK1"/>
<name>A0A9D4NRK1_DERFA</name>
<accession>A0A9D4NRK1</accession>
<sequence>MEIIKLNVPIENSFSDESENIPIGNWKKLWKPNKQIFENFRDYKYVTWKLEISHNTTIVICDKNVMANNFNDSHHHHHHNVNDTIINENDDNQLEPYVTCEYHTPMPIISEFTNGRSTKS</sequence>
<protein>
    <submittedName>
        <fullName evidence="1">Uncharacterized protein</fullName>
    </submittedName>
</protein>
<reference evidence="1" key="1">
    <citation type="submission" date="2020-06" db="EMBL/GenBank/DDBJ databases">
        <authorList>
            <person name="Ji K."/>
            <person name="Li J."/>
        </authorList>
    </citation>
    <scope>NUCLEOTIDE SEQUENCE</scope>
    <source>
        <strain evidence="1">JKM2019</strain>
        <tissue evidence="1">Whole body</tissue>
    </source>
</reference>
<evidence type="ECO:0000313" key="1">
    <source>
        <dbReference type="EMBL" id="KAH7636873.1"/>
    </source>
</evidence>
<gene>
    <name evidence="1" type="ORF">HUG17_7079</name>
</gene>
<organism evidence="1">
    <name type="scientific">Dermatophagoides farinae</name>
    <name type="common">American house dust mite</name>
    <dbReference type="NCBI Taxonomy" id="6954"/>
    <lineage>
        <taxon>Eukaryota</taxon>
        <taxon>Metazoa</taxon>
        <taxon>Ecdysozoa</taxon>
        <taxon>Arthropoda</taxon>
        <taxon>Chelicerata</taxon>
        <taxon>Arachnida</taxon>
        <taxon>Acari</taxon>
        <taxon>Acariformes</taxon>
        <taxon>Sarcoptiformes</taxon>
        <taxon>Astigmata</taxon>
        <taxon>Psoroptidia</taxon>
        <taxon>Analgoidea</taxon>
        <taxon>Pyroglyphidae</taxon>
        <taxon>Dermatophagoidinae</taxon>
        <taxon>Dermatophagoides</taxon>
    </lineage>
</organism>
<dbReference type="Proteomes" id="UP000828236">
    <property type="component" value="Unassembled WGS sequence"/>
</dbReference>